<proteinExistence type="inferred from homology"/>
<dbReference type="GO" id="GO:0006637">
    <property type="term" value="P:acyl-CoA metabolic process"/>
    <property type="evidence" value="ECO:0007669"/>
    <property type="project" value="InterPro"/>
</dbReference>
<dbReference type="InterPro" id="IPR029069">
    <property type="entry name" value="HotDog_dom_sf"/>
</dbReference>
<dbReference type="Pfam" id="PF13622">
    <property type="entry name" value="4HBT_3"/>
    <property type="match status" value="1"/>
</dbReference>
<evidence type="ECO:0008006" key="7">
    <source>
        <dbReference type="Google" id="ProtNLM"/>
    </source>
</evidence>
<sequence length="312" mass="34777">MVSINIEKGLDLERVSEVHTDKFRAIQTPFTWDAGGVIPGGLLMALCTTAAYETVSSDFSIASLQTHFLLGPRNNVRIDLQVQRLSDGGRFATRLVSLLQNNRIMVHVTCSFVRTSAMGGPSMAHSASRATNYRLDAITLDDLDYGRTELGPYMKYQRFPLVYAGREQPEPVNPRPEDLVHPCAAIVSPAIRSDDRRLHLLGIILLSDYHVLDCPPTIHGLTFGPAAVNDTTRTRTPQQFNMLTSLNHSILFHVHEGFRADEMCYVEATSPWSGNRRGEILSRIFSKDGRLIATCKQEGYYVLKGDKKDGKL</sequence>
<dbReference type="InterPro" id="IPR049450">
    <property type="entry name" value="ACOT8-like_C"/>
</dbReference>
<dbReference type="Proteomes" id="UP000799537">
    <property type="component" value="Unassembled WGS sequence"/>
</dbReference>
<evidence type="ECO:0000256" key="1">
    <source>
        <dbReference type="ARBA" id="ARBA00006538"/>
    </source>
</evidence>
<dbReference type="EMBL" id="ML993581">
    <property type="protein sequence ID" value="KAF2172150.1"/>
    <property type="molecule type" value="Genomic_DNA"/>
</dbReference>
<feature type="domain" description="Acyl-CoA thioesterase-like C-terminal" evidence="4">
    <location>
        <begin position="187"/>
        <end position="300"/>
    </location>
</feature>
<evidence type="ECO:0000259" key="4">
    <source>
        <dbReference type="Pfam" id="PF20789"/>
    </source>
</evidence>
<accession>A0A6A6D122</accession>
<gene>
    <name evidence="5" type="ORF">M409DRAFT_49889</name>
</gene>
<dbReference type="CDD" id="cd03444">
    <property type="entry name" value="Thioesterase_II_repeat1"/>
    <property type="match status" value="1"/>
</dbReference>
<dbReference type="Gene3D" id="2.40.160.210">
    <property type="entry name" value="Acyl-CoA thioesterase, double hotdog domain"/>
    <property type="match status" value="1"/>
</dbReference>
<dbReference type="GO" id="GO:0009062">
    <property type="term" value="P:fatty acid catabolic process"/>
    <property type="evidence" value="ECO:0007669"/>
    <property type="project" value="TreeGrafter"/>
</dbReference>
<evidence type="ECO:0000313" key="6">
    <source>
        <dbReference type="Proteomes" id="UP000799537"/>
    </source>
</evidence>
<dbReference type="PANTHER" id="PTHR11066:SF34">
    <property type="entry name" value="ACYL-COENZYME A THIOESTERASE 8"/>
    <property type="match status" value="1"/>
</dbReference>
<keyword evidence="2" id="KW-0378">Hydrolase</keyword>
<name>A0A6A6D122_ZASCE</name>
<dbReference type="AlphaFoldDB" id="A0A6A6D122"/>
<comment type="similarity">
    <text evidence="1">Belongs to the C/M/P thioester hydrolase family.</text>
</comment>
<dbReference type="CDD" id="cd03445">
    <property type="entry name" value="Thioesterase_II_repeat2"/>
    <property type="match status" value="1"/>
</dbReference>
<organism evidence="5 6">
    <name type="scientific">Zasmidium cellare ATCC 36951</name>
    <dbReference type="NCBI Taxonomy" id="1080233"/>
    <lineage>
        <taxon>Eukaryota</taxon>
        <taxon>Fungi</taxon>
        <taxon>Dikarya</taxon>
        <taxon>Ascomycota</taxon>
        <taxon>Pezizomycotina</taxon>
        <taxon>Dothideomycetes</taxon>
        <taxon>Dothideomycetidae</taxon>
        <taxon>Mycosphaerellales</taxon>
        <taxon>Mycosphaerellaceae</taxon>
        <taxon>Zasmidium</taxon>
    </lineage>
</organism>
<reference evidence="5" key="1">
    <citation type="journal article" date="2020" name="Stud. Mycol.">
        <title>101 Dothideomycetes genomes: a test case for predicting lifestyles and emergence of pathogens.</title>
        <authorList>
            <person name="Haridas S."/>
            <person name="Albert R."/>
            <person name="Binder M."/>
            <person name="Bloem J."/>
            <person name="Labutti K."/>
            <person name="Salamov A."/>
            <person name="Andreopoulos B."/>
            <person name="Baker S."/>
            <person name="Barry K."/>
            <person name="Bills G."/>
            <person name="Bluhm B."/>
            <person name="Cannon C."/>
            <person name="Castanera R."/>
            <person name="Culley D."/>
            <person name="Daum C."/>
            <person name="Ezra D."/>
            <person name="Gonzalez J."/>
            <person name="Henrissat B."/>
            <person name="Kuo A."/>
            <person name="Liang C."/>
            <person name="Lipzen A."/>
            <person name="Lutzoni F."/>
            <person name="Magnuson J."/>
            <person name="Mondo S."/>
            <person name="Nolan M."/>
            <person name="Ohm R."/>
            <person name="Pangilinan J."/>
            <person name="Park H.-J."/>
            <person name="Ramirez L."/>
            <person name="Alfaro M."/>
            <person name="Sun H."/>
            <person name="Tritt A."/>
            <person name="Yoshinaga Y."/>
            <person name="Zwiers L.-H."/>
            <person name="Turgeon B."/>
            <person name="Goodwin S."/>
            <person name="Spatafora J."/>
            <person name="Crous P."/>
            <person name="Grigoriev I."/>
        </authorList>
    </citation>
    <scope>NUCLEOTIDE SEQUENCE</scope>
    <source>
        <strain evidence="5">ATCC 36951</strain>
    </source>
</reference>
<dbReference type="InterPro" id="IPR049449">
    <property type="entry name" value="TesB_ACOT8-like_N"/>
</dbReference>
<dbReference type="InterPro" id="IPR003703">
    <property type="entry name" value="Acyl_CoA_thio"/>
</dbReference>
<feature type="domain" description="Acyl-CoA thioesterase-like N-terminal HotDog" evidence="3">
    <location>
        <begin position="31"/>
        <end position="112"/>
    </location>
</feature>
<dbReference type="SUPFAM" id="SSF54637">
    <property type="entry name" value="Thioesterase/thiol ester dehydrase-isomerase"/>
    <property type="match status" value="2"/>
</dbReference>
<protein>
    <recommendedName>
        <fullName evidence="7">Acyl-CoA thioesterase II</fullName>
    </recommendedName>
</protein>
<dbReference type="GO" id="GO:0047617">
    <property type="term" value="F:fatty acyl-CoA hydrolase activity"/>
    <property type="evidence" value="ECO:0007669"/>
    <property type="project" value="InterPro"/>
</dbReference>
<dbReference type="RefSeq" id="XP_033673039.1">
    <property type="nucleotide sequence ID" value="XM_033811378.1"/>
</dbReference>
<evidence type="ECO:0000259" key="3">
    <source>
        <dbReference type="Pfam" id="PF13622"/>
    </source>
</evidence>
<dbReference type="Pfam" id="PF20789">
    <property type="entry name" value="4HBT_3C"/>
    <property type="match status" value="1"/>
</dbReference>
<dbReference type="PANTHER" id="PTHR11066">
    <property type="entry name" value="ACYL-COA THIOESTERASE"/>
    <property type="match status" value="1"/>
</dbReference>
<evidence type="ECO:0000313" key="5">
    <source>
        <dbReference type="EMBL" id="KAF2172150.1"/>
    </source>
</evidence>
<dbReference type="GO" id="GO:0005782">
    <property type="term" value="C:peroxisomal matrix"/>
    <property type="evidence" value="ECO:0007669"/>
    <property type="project" value="UniProtKB-SubCell"/>
</dbReference>
<dbReference type="GeneID" id="54564650"/>
<dbReference type="InterPro" id="IPR042171">
    <property type="entry name" value="Acyl-CoA_hotdog"/>
</dbReference>
<keyword evidence="6" id="KW-1185">Reference proteome</keyword>
<dbReference type="OrthoDB" id="68328at2759"/>
<evidence type="ECO:0000256" key="2">
    <source>
        <dbReference type="ARBA" id="ARBA00022801"/>
    </source>
</evidence>